<keyword evidence="2" id="KW-1185">Reference proteome</keyword>
<comment type="caution">
    <text evidence="1">The sequence shown here is derived from an EMBL/GenBank/DDBJ whole genome shotgun (WGS) entry which is preliminary data.</text>
</comment>
<proteinExistence type="predicted"/>
<gene>
    <name evidence="1" type="ORF">QJS04_geneDACA023930</name>
</gene>
<reference evidence="1" key="2">
    <citation type="submission" date="2023-06" db="EMBL/GenBank/DDBJ databases">
        <authorList>
            <person name="Ma L."/>
            <person name="Liu K.-W."/>
            <person name="Li Z."/>
            <person name="Hsiao Y.-Y."/>
            <person name="Qi Y."/>
            <person name="Fu T."/>
            <person name="Tang G."/>
            <person name="Zhang D."/>
            <person name="Sun W.-H."/>
            <person name="Liu D.-K."/>
            <person name="Li Y."/>
            <person name="Chen G.-Z."/>
            <person name="Liu X.-D."/>
            <person name="Liao X.-Y."/>
            <person name="Jiang Y.-T."/>
            <person name="Yu X."/>
            <person name="Hao Y."/>
            <person name="Huang J."/>
            <person name="Zhao X.-W."/>
            <person name="Ke S."/>
            <person name="Chen Y.-Y."/>
            <person name="Wu W.-L."/>
            <person name="Hsu J.-L."/>
            <person name="Lin Y.-F."/>
            <person name="Huang M.-D."/>
            <person name="Li C.-Y."/>
            <person name="Huang L."/>
            <person name="Wang Z.-W."/>
            <person name="Zhao X."/>
            <person name="Zhong W.-Y."/>
            <person name="Peng D.-H."/>
            <person name="Ahmad S."/>
            <person name="Lan S."/>
            <person name="Zhang J.-S."/>
            <person name="Tsai W.-C."/>
            <person name="Van De Peer Y."/>
            <person name="Liu Z.-J."/>
        </authorList>
    </citation>
    <scope>NUCLEOTIDE SEQUENCE</scope>
    <source>
        <strain evidence="1">SCP</strain>
        <tissue evidence="1">Leaves</tissue>
    </source>
</reference>
<protein>
    <submittedName>
        <fullName evidence="1">Uncharacterized protein</fullName>
    </submittedName>
</protein>
<evidence type="ECO:0000313" key="2">
    <source>
        <dbReference type="Proteomes" id="UP001179952"/>
    </source>
</evidence>
<accession>A0AAV9B9V0</accession>
<dbReference type="AlphaFoldDB" id="A0AAV9B9V0"/>
<organism evidence="1 2">
    <name type="scientific">Acorus gramineus</name>
    <name type="common">Dwarf sweet flag</name>
    <dbReference type="NCBI Taxonomy" id="55184"/>
    <lineage>
        <taxon>Eukaryota</taxon>
        <taxon>Viridiplantae</taxon>
        <taxon>Streptophyta</taxon>
        <taxon>Embryophyta</taxon>
        <taxon>Tracheophyta</taxon>
        <taxon>Spermatophyta</taxon>
        <taxon>Magnoliopsida</taxon>
        <taxon>Liliopsida</taxon>
        <taxon>Acoraceae</taxon>
        <taxon>Acorus</taxon>
    </lineage>
</organism>
<sequence length="80" mass="9181">MTIPGMDDHPESQVSKILMLISRQLIDASKRPMEYIRRMLSYMASQLVVALLLIWQPVCLDCELLFYTAPFCLVCVSCIQ</sequence>
<name>A0AAV9B9V0_ACOGR</name>
<dbReference type="Proteomes" id="UP001179952">
    <property type="component" value="Unassembled WGS sequence"/>
</dbReference>
<reference evidence="1" key="1">
    <citation type="journal article" date="2023" name="Nat. Commun.">
        <title>Diploid and tetraploid genomes of Acorus and the evolution of monocots.</title>
        <authorList>
            <person name="Ma L."/>
            <person name="Liu K.W."/>
            <person name="Li Z."/>
            <person name="Hsiao Y.Y."/>
            <person name="Qi Y."/>
            <person name="Fu T."/>
            <person name="Tang G.D."/>
            <person name="Zhang D."/>
            <person name="Sun W.H."/>
            <person name="Liu D.K."/>
            <person name="Li Y."/>
            <person name="Chen G.Z."/>
            <person name="Liu X.D."/>
            <person name="Liao X.Y."/>
            <person name="Jiang Y.T."/>
            <person name="Yu X."/>
            <person name="Hao Y."/>
            <person name="Huang J."/>
            <person name="Zhao X.W."/>
            <person name="Ke S."/>
            <person name="Chen Y.Y."/>
            <person name="Wu W.L."/>
            <person name="Hsu J.L."/>
            <person name="Lin Y.F."/>
            <person name="Huang M.D."/>
            <person name="Li C.Y."/>
            <person name="Huang L."/>
            <person name="Wang Z.W."/>
            <person name="Zhao X."/>
            <person name="Zhong W.Y."/>
            <person name="Peng D.H."/>
            <person name="Ahmad S."/>
            <person name="Lan S."/>
            <person name="Zhang J.S."/>
            <person name="Tsai W.C."/>
            <person name="Van de Peer Y."/>
            <person name="Liu Z.J."/>
        </authorList>
    </citation>
    <scope>NUCLEOTIDE SEQUENCE</scope>
    <source>
        <strain evidence="1">SCP</strain>
    </source>
</reference>
<dbReference type="EMBL" id="JAUJYN010000004">
    <property type="protein sequence ID" value="KAK1273405.1"/>
    <property type="molecule type" value="Genomic_DNA"/>
</dbReference>
<evidence type="ECO:0000313" key="1">
    <source>
        <dbReference type="EMBL" id="KAK1273405.1"/>
    </source>
</evidence>